<dbReference type="PANTHER" id="PTHR21206:SF0">
    <property type="entry name" value="DNA REPLICATION COMPLEX GINS PROTEIN SLD5"/>
    <property type="match status" value="1"/>
</dbReference>
<dbReference type="Pfam" id="PF16922">
    <property type="entry name" value="SLD5_C"/>
    <property type="match status" value="1"/>
</dbReference>
<dbReference type="PIRSF" id="PIRSF007764">
    <property type="entry name" value="Sld5"/>
    <property type="match status" value="1"/>
</dbReference>
<evidence type="ECO:0000313" key="9">
    <source>
        <dbReference type="EMBL" id="KAL2045008.1"/>
    </source>
</evidence>
<feature type="domain" description="GINS subunit" evidence="7">
    <location>
        <begin position="55"/>
        <end position="138"/>
    </location>
</feature>
<name>A0ABR4ANI6_9LECA</name>
<dbReference type="EMBL" id="JBEFKJ010000008">
    <property type="protein sequence ID" value="KAL2045008.1"/>
    <property type="molecule type" value="Genomic_DNA"/>
</dbReference>
<organism evidence="9 10">
    <name type="scientific">Stereocaulon virgatum</name>
    <dbReference type="NCBI Taxonomy" id="373712"/>
    <lineage>
        <taxon>Eukaryota</taxon>
        <taxon>Fungi</taxon>
        <taxon>Dikarya</taxon>
        <taxon>Ascomycota</taxon>
        <taxon>Pezizomycotina</taxon>
        <taxon>Lecanoromycetes</taxon>
        <taxon>OSLEUM clade</taxon>
        <taxon>Lecanoromycetidae</taxon>
        <taxon>Lecanorales</taxon>
        <taxon>Lecanorineae</taxon>
        <taxon>Stereocaulaceae</taxon>
        <taxon>Stereocaulon</taxon>
    </lineage>
</organism>
<keyword evidence="4 6" id="KW-0235">DNA replication</keyword>
<dbReference type="InterPro" id="IPR021151">
    <property type="entry name" value="GINS_A"/>
</dbReference>
<dbReference type="CDD" id="cd11711">
    <property type="entry name" value="GINS_A_Sld5"/>
    <property type="match status" value="1"/>
</dbReference>
<comment type="function">
    <text evidence="6">The GINS complex plays an essential role in the initiation of DNA replication.</text>
</comment>
<dbReference type="CDD" id="cd21692">
    <property type="entry name" value="GINS_B_Sld5"/>
    <property type="match status" value="1"/>
</dbReference>
<dbReference type="InterPro" id="IPR036224">
    <property type="entry name" value="GINS_bundle-like_dom_sf"/>
</dbReference>
<dbReference type="SUPFAM" id="SSF158573">
    <property type="entry name" value="GINS helical bundle-like"/>
    <property type="match status" value="1"/>
</dbReference>
<dbReference type="InterPro" id="IPR008591">
    <property type="entry name" value="GINS_Sld5"/>
</dbReference>
<comment type="caution">
    <text evidence="9">The sequence shown here is derived from an EMBL/GenBank/DDBJ whole genome shotgun (WGS) entry which is preliminary data.</text>
</comment>
<evidence type="ECO:0000259" key="7">
    <source>
        <dbReference type="Pfam" id="PF05916"/>
    </source>
</evidence>
<evidence type="ECO:0000256" key="4">
    <source>
        <dbReference type="ARBA" id="ARBA00022705"/>
    </source>
</evidence>
<dbReference type="PANTHER" id="PTHR21206">
    <property type="entry name" value="SLD5 PROTEIN"/>
    <property type="match status" value="1"/>
</dbReference>
<accession>A0ABR4ANI6</accession>
<evidence type="ECO:0000259" key="8">
    <source>
        <dbReference type="Pfam" id="PF16922"/>
    </source>
</evidence>
<dbReference type="InterPro" id="IPR031633">
    <property type="entry name" value="SLD5_C"/>
</dbReference>
<evidence type="ECO:0000256" key="1">
    <source>
        <dbReference type="ARBA" id="ARBA00004123"/>
    </source>
</evidence>
<evidence type="ECO:0000256" key="2">
    <source>
        <dbReference type="ARBA" id="ARBA00008187"/>
    </source>
</evidence>
<feature type="domain" description="DNA replication complex GINS protein SLD5 C-terminal" evidence="8">
    <location>
        <begin position="164"/>
        <end position="221"/>
    </location>
</feature>
<evidence type="ECO:0000313" key="10">
    <source>
        <dbReference type="Proteomes" id="UP001590950"/>
    </source>
</evidence>
<comment type="subcellular location">
    <subcellularLocation>
        <location evidence="1 6">Nucleus</location>
    </subcellularLocation>
</comment>
<sequence length="221" mass="25015">MDIDDILAEVDGYTIPQETRDLQDLTRAWVTERSAPEILPWPAALMERVLERIRKQIELIEDQTSTADPKSSFKLIILQTELERFKFLIRSFLRSRLAKIDAYTLHHLTDPPTRARLSESEIQYATAHSTLLHRHYYSSFLGQFPEALRRLDDRQGGVDMVEGPDLEKAVFVRGLGGPGGEAVEVEVEGTDIGFRMGRGDVWVVRWGAVRGAVGRGEAELI</sequence>
<evidence type="ECO:0000256" key="3">
    <source>
        <dbReference type="ARBA" id="ARBA00014804"/>
    </source>
</evidence>
<evidence type="ECO:0000256" key="6">
    <source>
        <dbReference type="PIRNR" id="PIRNR007764"/>
    </source>
</evidence>
<dbReference type="Gene3D" id="1.20.58.1030">
    <property type="match status" value="1"/>
</dbReference>
<dbReference type="Proteomes" id="UP001590950">
    <property type="component" value="Unassembled WGS sequence"/>
</dbReference>
<reference evidence="9 10" key="1">
    <citation type="submission" date="2024-09" db="EMBL/GenBank/DDBJ databases">
        <title>Rethinking Asexuality: The Enigmatic Case of Functional Sexual Genes in Lepraria (Stereocaulaceae).</title>
        <authorList>
            <person name="Doellman M."/>
            <person name="Sun Y."/>
            <person name="Barcenas-Pena A."/>
            <person name="Lumbsch H.T."/>
            <person name="Grewe F."/>
        </authorList>
    </citation>
    <scope>NUCLEOTIDE SEQUENCE [LARGE SCALE GENOMIC DNA]</scope>
    <source>
        <strain evidence="9 10">Mercado 3170</strain>
    </source>
</reference>
<dbReference type="InterPro" id="IPR038749">
    <property type="entry name" value="Sld5_GINS_A"/>
</dbReference>
<gene>
    <name evidence="9" type="ORF">N7G274_002783</name>
</gene>
<keyword evidence="10" id="KW-1185">Reference proteome</keyword>
<evidence type="ECO:0000256" key="5">
    <source>
        <dbReference type="ARBA" id="ARBA00023242"/>
    </source>
</evidence>
<comment type="similarity">
    <text evidence="2 6">Belongs to the GINS4/SLD5 family.</text>
</comment>
<keyword evidence="5 6" id="KW-0539">Nucleus</keyword>
<protein>
    <recommendedName>
        <fullName evidence="3 6">DNA replication complex GINS protein SLD5</fullName>
    </recommendedName>
</protein>
<proteinExistence type="inferred from homology"/>
<dbReference type="Pfam" id="PF05916">
    <property type="entry name" value="Sld5"/>
    <property type="match status" value="1"/>
</dbReference>